<feature type="transmembrane region" description="Helical" evidence="1">
    <location>
        <begin position="7"/>
        <end position="25"/>
    </location>
</feature>
<proteinExistence type="predicted"/>
<organism evidence="2 3">
    <name type="scientific">Cellulophaga baltica</name>
    <dbReference type="NCBI Taxonomy" id="76594"/>
    <lineage>
        <taxon>Bacteria</taxon>
        <taxon>Pseudomonadati</taxon>
        <taxon>Bacteroidota</taxon>
        <taxon>Flavobacteriia</taxon>
        <taxon>Flavobacteriales</taxon>
        <taxon>Flavobacteriaceae</taxon>
        <taxon>Cellulophaga</taxon>
    </lineage>
</organism>
<feature type="transmembrane region" description="Helical" evidence="1">
    <location>
        <begin position="31"/>
        <end position="50"/>
    </location>
</feature>
<evidence type="ECO:0000256" key="1">
    <source>
        <dbReference type="SAM" id="Phobius"/>
    </source>
</evidence>
<protein>
    <submittedName>
        <fullName evidence="2">Uncharacterized protein</fullName>
    </submittedName>
</protein>
<keyword evidence="1" id="KW-1133">Transmembrane helix</keyword>
<accession>A0A1G7LQR5</accession>
<name>A0A1G7LQR5_9FLAO</name>
<dbReference type="EMBL" id="FNBD01000020">
    <property type="protein sequence ID" value="SDF51741.1"/>
    <property type="molecule type" value="Genomic_DNA"/>
</dbReference>
<dbReference type="Proteomes" id="UP000182114">
    <property type="component" value="Unassembled WGS sequence"/>
</dbReference>
<reference evidence="3" key="1">
    <citation type="submission" date="2016-10" db="EMBL/GenBank/DDBJ databases">
        <authorList>
            <person name="Varghese N."/>
            <person name="Submissions S."/>
        </authorList>
    </citation>
    <scope>NUCLEOTIDE SEQUENCE [LARGE SCALE GENOMIC DNA]</scope>
    <source>
        <strain evidence="3">DSM 24729</strain>
    </source>
</reference>
<evidence type="ECO:0000313" key="3">
    <source>
        <dbReference type="Proteomes" id="UP000182114"/>
    </source>
</evidence>
<gene>
    <name evidence="2" type="ORF">SAMN04487992_12029</name>
</gene>
<keyword evidence="1" id="KW-0472">Membrane</keyword>
<keyword evidence="1" id="KW-0812">Transmembrane</keyword>
<sequence length="59" mass="6845">MNKFLKGNIYTDILWLIIGIAGGVYYYTKNSYWSCGIFLFVAFLYIIKLFTSSSKKTKT</sequence>
<evidence type="ECO:0000313" key="2">
    <source>
        <dbReference type="EMBL" id="SDF51741.1"/>
    </source>
</evidence>
<keyword evidence="3" id="KW-1185">Reference proteome</keyword>
<dbReference type="AlphaFoldDB" id="A0A1G7LQR5"/>